<sequence>MHAPATKASPELGSKEQHLGDYSNFFKKHSGCCKPPIGCRFEYVNATFWTATASGAAVYDSDCFNWRNEQKTLCYNCDSCKAGILEYARKDLRIWAIVNLVLVLFLFGAWLALLFSLEKEETLELH</sequence>
<dbReference type="Proteomes" id="UP001164250">
    <property type="component" value="Chromosome 2"/>
</dbReference>
<organism evidence="1 2">
    <name type="scientific">Pistacia atlantica</name>
    <dbReference type="NCBI Taxonomy" id="434234"/>
    <lineage>
        <taxon>Eukaryota</taxon>
        <taxon>Viridiplantae</taxon>
        <taxon>Streptophyta</taxon>
        <taxon>Embryophyta</taxon>
        <taxon>Tracheophyta</taxon>
        <taxon>Spermatophyta</taxon>
        <taxon>Magnoliopsida</taxon>
        <taxon>eudicotyledons</taxon>
        <taxon>Gunneridae</taxon>
        <taxon>Pentapetalae</taxon>
        <taxon>rosids</taxon>
        <taxon>malvids</taxon>
        <taxon>Sapindales</taxon>
        <taxon>Anacardiaceae</taxon>
        <taxon>Pistacia</taxon>
    </lineage>
</organism>
<comment type="caution">
    <text evidence="1">The sequence shown here is derived from an EMBL/GenBank/DDBJ whole genome shotgun (WGS) entry which is preliminary data.</text>
</comment>
<proteinExistence type="predicted"/>
<name>A0ACC1C095_9ROSI</name>
<evidence type="ECO:0000313" key="1">
    <source>
        <dbReference type="EMBL" id="KAJ0105671.1"/>
    </source>
</evidence>
<dbReference type="EMBL" id="CM047898">
    <property type="protein sequence ID" value="KAJ0105671.1"/>
    <property type="molecule type" value="Genomic_DNA"/>
</dbReference>
<protein>
    <submittedName>
        <fullName evidence="1">Uncharacterized protein</fullName>
    </submittedName>
</protein>
<reference evidence="2" key="1">
    <citation type="journal article" date="2023" name="G3 (Bethesda)">
        <title>Genome assembly and association tests identify interacting loci associated with vigor, precocity, and sex in interspecific pistachio rootstocks.</title>
        <authorList>
            <person name="Palmer W."/>
            <person name="Jacygrad E."/>
            <person name="Sagayaradj S."/>
            <person name="Cavanaugh K."/>
            <person name="Han R."/>
            <person name="Bertier L."/>
            <person name="Beede B."/>
            <person name="Kafkas S."/>
            <person name="Golino D."/>
            <person name="Preece J."/>
            <person name="Michelmore R."/>
        </authorList>
    </citation>
    <scope>NUCLEOTIDE SEQUENCE [LARGE SCALE GENOMIC DNA]</scope>
</reference>
<gene>
    <name evidence="1" type="ORF">Patl1_19015</name>
</gene>
<keyword evidence="2" id="KW-1185">Reference proteome</keyword>
<evidence type="ECO:0000313" key="2">
    <source>
        <dbReference type="Proteomes" id="UP001164250"/>
    </source>
</evidence>
<accession>A0ACC1C095</accession>